<feature type="domain" description="OmpR/PhoB-type" evidence="7">
    <location>
        <begin position="131"/>
        <end position="232"/>
    </location>
</feature>
<dbReference type="InterPro" id="IPR036388">
    <property type="entry name" value="WH-like_DNA-bd_sf"/>
</dbReference>
<evidence type="ECO:0000256" key="2">
    <source>
        <dbReference type="ARBA" id="ARBA00023012"/>
    </source>
</evidence>
<dbReference type="CDD" id="cd00383">
    <property type="entry name" value="trans_reg_C"/>
    <property type="match status" value="1"/>
</dbReference>
<dbReference type="RefSeq" id="WP_252438926.1">
    <property type="nucleotide sequence ID" value="NZ_JAGSOV010000034.1"/>
</dbReference>
<dbReference type="Pfam" id="PF00486">
    <property type="entry name" value="Trans_reg_C"/>
    <property type="match status" value="1"/>
</dbReference>
<evidence type="ECO:0000259" key="7">
    <source>
        <dbReference type="PROSITE" id="PS51755"/>
    </source>
</evidence>
<dbReference type="InterPro" id="IPR039420">
    <property type="entry name" value="WalR-like"/>
</dbReference>
<dbReference type="PANTHER" id="PTHR48111">
    <property type="entry name" value="REGULATOR OF RPOS"/>
    <property type="match status" value="1"/>
</dbReference>
<dbReference type="InterPro" id="IPR001789">
    <property type="entry name" value="Sig_transdc_resp-reg_receiver"/>
</dbReference>
<dbReference type="Pfam" id="PF00072">
    <property type="entry name" value="Response_reg"/>
    <property type="match status" value="1"/>
</dbReference>
<dbReference type="Gene3D" id="3.40.50.2300">
    <property type="match status" value="1"/>
</dbReference>
<evidence type="ECO:0000259" key="6">
    <source>
        <dbReference type="PROSITE" id="PS50110"/>
    </source>
</evidence>
<dbReference type="InterPro" id="IPR011006">
    <property type="entry name" value="CheY-like_superfamily"/>
</dbReference>
<dbReference type="InterPro" id="IPR001867">
    <property type="entry name" value="OmpR/PhoB-type_DNA-bd"/>
</dbReference>
<evidence type="ECO:0000313" key="9">
    <source>
        <dbReference type="Proteomes" id="UP001165283"/>
    </source>
</evidence>
<dbReference type="SMART" id="SM00862">
    <property type="entry name" value="Trans_reg_C"/>
    <property type="match status" value="1"/>
</dbReference>
<keyword evidence="2" id="KW-0902">Two-component regulatory system</keyword>
<dbReference type="PANTHER" id="PTHR48111:SF40">
    <property type="entry name" value="PHOSPHATE REGULON TRANSCRIPTIONAL REGULATORY PROTEIN PHOB"/>
    <property type="match status" value="1"/>
</dbReference>
<comment type="caution">
    <text evidence="8">The sequence shown here is derived from an EMBL/GenBank/DDBJ whole genome shotgun (WGS) entry which is preliminary data.</text>
</comment>
<dbReference type="SUPFAM" id="SSF46894">
    <property type="entry name" value="C-terminal effector domain of the bipartite response regulators"/>
    <property type="match status" value="1"/>
</dbReference>
<evidence type="ECO:0000256" key="4">
    <source>
        <dbReference type="PROSITE-ProRule" id="PRU00169"/>
    </source>
</evidence>
<gene>
    <name evidence="8" type="ORF">KDL28_14765</name>
</gene>
<organism evidence="8 9">
    <name type="scientific">Pseudonocardia humida</name>
    <dbReference type="NCBI Taxonomy" id="2800819"/>
    <lineage>
        <taxon>Bacteria</taxon>
        <taxon>Bacillati</taxon>
        <taxon>Actinomycetota</taxon>
        <taxon>Actinomycetes</taxon>
        <taxon>Pseudonocardiales</taxon>
        <taxon>Pseudonocardiaceae</taxon>
        <taxon>Pseudonocardia</taxon>
    </lineage>
</organism>
<sequence length="237" mass="26033">MAAVLVVEDDTTIGEVLESSLRAHGYRASWAVDGRSALHEATARPYDLILVDLGLPDVDGFALCRHLRARQPSAVLVVLTARNSEMDVVVGLDAGADDYLVKPVRLTELLARLRAHLRRAEPSQTPPTPRRTTVTLGDLVLDTSSRRVTVQGVEIALRPKEFDLLARLVRDTGTALSRRTLMVDVWDEHWHGSTKTLDVHVASLRRRMSAGSPIARLPTITTLRGHGYRLDAPSTDG</sequence>
<keyword evidence="3 5" id="KW-0238">DNA-binding</keyword>
<dbReference type="CDD" id="cd17574">
    <property type="entry name" value="REC_OmpR"/>
    <property type="match status" value="1"/>
</dbReference>
<keyword evidence="1 4" id="KW-0597">Phosphoprotein</keyword>
<dbReference type="EMBL" id="JAGSOV010000034">
    <property type="protein sequence ID" value="MCO1656320.1"/>
    <property type="molecule type" value="Genomic_DNA"/>
</dbReference>
<dbReference type="Gene3D" id="1.10.10.10">
    <property type="entry name" value="Winged helix-like DNA-binding domain superfamily/Winged helix DNA-binding domain"/>
    <property type="match status" value="1"/>
</dbReference>
<reference evidence="8" key="1">
    <citation type="submission" date="2021-04" db="EMBL/GenBank/DDBJ databases">
        <title>Pseudonocardia sp. nov., isolated from sandy soil of mangrove forest.</title>
        <authorList>
            <person name="Zan Z."/>
            <person name="Huang R."/>
            <person name="Liu W."/>
        </authorList>
    </citation>
    <scope>NUCLEOTIDE SEQUENCE</scope>
    <source>
        <strain evidence="8">S2-4</strain>
    </source>
</reference>
<dbReference type="InterPro" id="IPR016032">
    <property type="entry name" value="Sig_transdc_resp-reg_C-effctor"/>
</dbReference>
<protein>
    <submittedName>
        <fullName evidence="8">Response regulator transcription factor</fullName>
    </submittedName>
</protein>
<dbReference type="PROSITE" id="PS50110">
    <property type="entry name" value="RESPONSE_REGULATORY"/>
    <property type="match status" value="1"/>
</dbReference>
<evidence type="ECO:0000256" key="3">
    <source>
        <dbReference type="ARBA" id="ARBA00023125"/>
    </source>
</evidence>
<keyword evidence="9" id="KW-1185">Reference proteome</keyword>
<dbReference type="Gene3D" id="6.10.250.690">
    <property type="match status" value="1"/>
</dbReference>
<feature type="DNA-binding region" description="OmpR/PhoB-type" evidence="5">
    <location>
        <begin position="131"/>
        <end position="232"/>
    </location>
</feature>
<evidence type="ECO:0000256" key="1">
    <source>
        <dbReference type="ARBA" id="ARBA00022553"/>
    </source>
</evidence>
<evidence type="ECO:0000313" key="8">
    <source>
        <dbReference type="EMBL" id="MCO1656320.1"/>
    </source>
</evidence>
<proteinExistence type="predicted"/>
<feature type="modified residue" description="4-aspartylphosphate" evidence="4">
    <location>
        <position position="52"/>
    </location>
</feature>
<accession>A0ABT0ZZY8</accession>
<dbReference type="SUPFAM" id="SSF52172">
    <property type="entry name" value="CheY-like"/>
    <property type="match status" value="1"/>
</dbReference>
<feature type="domain" description="Response regulatory" evidence="6">
    <location>
        <begin position="3"/>
        <end position="117"/>
    </location>
</feature>
<name>A0ABT0ZZY8_9PSEU</name>
<dbReference type="Proteomes" id="UP001165283">
    <property type="component" value="Unassembled WGS sequence"/>
</dbReference>
<dbReference type="PROSITE" id="PS51755">
    <property type="entry name" value="OMPR_PHOB"/>
    <property type="match status" value="1"/>
</dbReference>
<dbReference type="SMART" id="SM00448">
    <property type="entry name" value="REC"/>
    <property type="match status" value="1"/>
</dbReference>
<evidence type="ECO:0000256" key="5">
    <source>
        <dbReference type="PROSITE-ProRule" id="PRU01091"/>
    </source>
</evidence>